<accession>A0A7C8BRC1</accession>
<proteinExistence type="predicted"/>
<dbReference type="Proteomes" id="UP000479639">
    <property type="component" value="Unassembled WGS sequence"/>
</dbReference>
<keyword evidence="1" id="KW-0812">Transmembrane</keyword>
<keyword evidence="3" id="KW-1185">Reference proteome</keyword>
<dbReference type="NCBIfam" id="TIGR01598">
    <property type="entry name" value="holin_phiLC3"/>
    <property type="match status" value="1"/>
</dbReference>
<dbReference type="Pfam" id="PF04531">
    <property type="entry name" value="Phage_holin_1"/>
    <property type="match status" value="1"/>
</dbReference>
<gene>
    <name evidence="2" type="ORF">F8D48_04265</name>
</gene>
<reference evidence="2 3" key="1">
    <citation type="submission" date="2019-09" db="EMBL/GenBank/DDBJ databases">
        <title>Whole genome shotgun sequencing (WGS) of Ellagibacter isourolithinifaciens DSM 104140(T) and Adlercreutzia muris DSM 29508(T).</title>
        <authorList>
            <person name="Stoll D.A."/>
            <person name="Danylec N."/>
            <person name="Huch M."/>
        </authorList>
    </citation>
    <scope>NUCLEOTIDE SEQUENCE [LARGE SCALE GENOMIC DNA]</scope>
    <source>
        <strain evidence="2 3">DSM 29508</strain>
    </source>
</reference>
<feature type="transmembrane region" description="Helical" evidence="1">
    <location>
        <begin position="12"/>
        <end position="32"/>
    </location>
</feature>
<protein>
    <submittedName>
        <fullName evidence="2">Phage holin</fullName>
    </submittedName>
</protein>
<name>A0A7C8BRC1_9ACTN</name>
<evidence type="ECO:0000313" key="2">
    <source>
        <dbReference type="EMBL" id="KAB1650686.1"/>
    </source>
</evidence>
<organism evidence="2 3">
    <name type="scientific">Adlercreutzia muris</name>
    <dbReference type="NCBI Taxonomy" id="1796610"/>
    <lineage>
        <taxon>Bacteria</taxon>
        <taxon>Bacillati</taxon>
        <taxon>Actinomycetota</taxon>
        <taxon>Coriobacteriia</taxon>
        <taxon>Eggerthellales</taxon>
        <taxon>Eggerthellaceae</taxon>
        <taxon>Adlercreutzia</taxon>
    </lineage>
</organism>
<evidence type="ECO:0000256" key="1">
    <source>
        <dbReference type="SAM" id="Phobius"/>
    </source>
</evidence>
<keyword evidence="1" id="KW-1133">Transmembrane helix</keyword>
<dbReference type="RefSeq" id="WP_151430093.1">
    <property type="nucleotide sequence ID" value="NZ_JANJZI010000003.1"/>
</dbReference>
<keyword evidence="1" id="KW-0472">Membrane</keyword>
<dbReference type="InterPro" id="IPR006485">
    <property type="entry name" value="Phage-like_holin"/>
</dbReference>
<feature type="transmembrane region" description="Helical" evidence="1">
    <location>
        <begin position="52"/>
        <end position="70"/>
    </location>
</feature>
<evidence type="ECO:0000313" key="3">
    <source>
        <dbReference type="Proteomes" id="UP000479639"/>
    </source>
</evidence>
<dbReference type="EMBL" id="WAJS01000010">
    <property type="protein sequence ID" value="KAB1650686.1"/>
    <property type="molecule type" value="Genomic_DNA"/>
</dbReference>
<sequence>MINWKVRVKQKWFWLTIIPAVLMLLDQLWGLFALLGSIEAGHLYDGPLMEALLSLVGTVFAVLVLVGLPVDTTTDGYGDSARALAYREPAPNASAYGLKEYEEQCAAADAKMVDLSDLVHRGPVACTISAAELADAVSTPVRPADGEGADDGDR</sequence>
<dbReference type="AlphaFoldDB" id="A0A7C8BRC1"/>
<comment type="caution">
    <text evidence="2">The sequence shown here is derived from an EMBL/GenBank/DDBJ whole genome shotgun (WGS) entry which is preliminary data.</text>
</comment>